<dbReference type="InterPro" id="IPR013656">
    <property type="entry name" value="PAS_4"/>
</dbReference>
<name>A0ABV8XS16_9DEIO</name>
<gene>
    <name evidence="3" type="ORF">ACFOZ9_12750</name>
</gene>
<evidence type="ECO:0000259" key="1">
    <source>
        <dbReference type="Pfam" id="PF08448"/>
    </source>
</evidence>
<feature type="domain" description="PAS fold-4" evidence="1">
    <location>
        <begin position="21"/>
        <end position="125"/>
    </location>
</feature>
<dbReference type="InterPro" id="IPR003018">
    <property type="entry name" value="GAF"/>
</dbReference>
<dbReference type="Pfam" id="PF13185">
    <property type="entry name" value="GAF_2"/>
    <property type="match status" value="1"/>
</dbReference>
<dbReference type="Pfam" id="PF08448">
    <property type="entry name" value="PAS_4"/>
    <property type="match status" value="2"/>
</dbReference>
<protein>
    <submittedName>
        <fullName evidence="3">PAS domain-containing protein</fullName>
    </submittedName>
</protein>
<evidence type="ECO:0000313" key="3">
    <source>
        <dbReference type="EMBL" id="MFC4427080.1"/>
    </source>
</evidence>
<dbReference type="SUPFAM" id="SSF55785">
    <property type="entry name" value="PYP-like sensor domain (PAS domain)"/>
    <property type="match status" value="2"/>
</dbReference>
<accession>A0ABV8XS16</accession>
<feature type="domain" description="GAF" evidence="2">
    <location>
        <begin position="154"/>
        <end position="294"/>
    </location>
</feature>
<comment type="caution">
    <text evidence="3">The sequence shown here is derived from an EMBL/GenBank/DDBJ whole genome shotgun (WGS) entry which is preliminary data.</text>
</comment>
<dbReference type="Gene3D" id="3.30.450.40">
    <property type="match status" value="1"/>
</dbReference>
<dbReference type="InterPro" id="IPR035965">
    <property type="entry name" value="PAS-like_dom_sf"/>
</dbReference>
<dbReference type="RefSeq" id="WP_380040209.1">
    <property type="nucleotide sequence ID" value="NZ_JBHSEH010000016.1"/>
</dbReference>
<dbReference type="InterPro" id="IPR029016">
    <property type="entry name" value="GAF-like_dom_sf"/>
</dbReference>
<sequence>MPQDALSSLGPAGEFLQDLVQSSGQAVAVFDRNLRYVALNEAHARSNNRPVAAHVGAALESLAPSLAFALSRPLRELFEGGRAVSGRRVLRDSADHPGQLLTWTADLLPVRGAGGMIVGACLILTAPHEAQAQGHSLQNTEALWQVAGQVPQVRSFADVVDLLLNEVVPAAGAHAAGLSLLEEEQQALRVMGASGYDAVTLHTWKSVPLAMPIPATMAVQEARPLFLTFADVESEFPELAQAPTYAGQAHVALPLMQDEVCLGCITLSFADRPPFSGQERSVLVALAGACAQTITRLRLSEAQGEVQRELERNTALLDSLLNHATVAHALFDLKLRFLRLNRPFAAFSGRTVQAHLGQSLGEVLPDWAAVAQALAVSRQTKQAQTFSLQTADEQDGRSLSVSVYPVLSPLGSLVGLGCQVTAATAESVSVVSA</sequence>
<organism evidence="3 4">
    <name type="scientific">Deinococcus navajonensis</name>
    <dbReference type="NCBI Taxonomy" id="309884"/>
    <lineage>
        <taxon>Bacteria</taxon>
        <taxon>Thermotogati</taxon>
        <taxon>Deinococcota</taxon>
        <taxon>Deinococci</taxon>
        <taxon>Deinococcales</taxon>
        <taxon>Deinococcaceae</taxon>
        <taxon>Deinococcus</taxon>
    </lineage>
</organism>
<dbReference type="Proteomes" id="UP001595998">
    <property type="component" value="Unassembled WGS sequence"/>
</dbReference>
<dbReference type="Gene3D" id="3.30.450.20">
    <property type="entry name" value="PAS domain"/>
    <property type="match status" value="2"/>
</dbReference>
<reference evidence="4" key="1">
    <citation type="journal article" date="2019" name="Int. J. Syst. Evol. Microbiol.">
        <title>The Global Catalogue of Microorganisms (GCM) 10K type strain sequencing project: providing services to taxonomists for standard genome sequencing and annotation.</title>
        <authorList>
            <consortium name="The Broad Institute Genomics Platform"/>
            <consortium name="The Broad Institute Genome Sequencing Center for Infectious Disease"/>
            <person name="Wu L."/>
            <person name="Ma J."/>
        </authorList>
    </citation>
    <scope>NUCLEOTIDE SEQUENCE [LARGE SCALE GENOMIC DNA]</scope>
    <source>
        <strain evidence="4">CCUG 56029</strain>
    </source>
</reference>
<dbReference type="EMBL" id="JBHSEH010000016">
    <property type="protein sequence ID" value="MFC4427080.1"/>
    <property type="molecule type" value="Genomic_DNA"/>
</dbReference>
<keyword evidence="4" id="KW-1185">Reference proteome</keyword>
<dbReference type="SUPFAM" id="SSF55781">
    <property type="entry name" value="GAF domain-like"/>
    <property type="match status" value="1"/>
</dbReference>
<evidence type="ECO:0000259" key="2">
    <source>
        <dbReference type="Pfam" id="PF13185"/>
    </source>
</evidence>
<proteinExistence type="predicted"/>
<evidence type="ECO:0000313" key="4">
    <source>
        <dbReference type="Proteomes" id="UP001595998"/>
    </source>
</evidence>
<feature type="domain" description="PAS fold-4" evidence="1">
    <location>
        <begin position="321"/>
        <end position="419"/>
    </location>
</feature>